<protein>
    <submittedName>
        <fullName evidence="2">Uncharacterized protein</fullName>
    </submittedName>
</protein>
<dbReference type="EMBL" id="JANPWB010000003">
    <property type="protein sequence ID" value="KAJ1201781.1"/>
    <property type="molecule type" value="Genomic_DNA"/>
</dbReference>
<dbReference type="Proteomes" id="UP001066276">
    <property type="component" value="Chromosome 2_1"/>
</dbReference>
<gene>
    <name evidence="2" type="ORF">NDU88_005587</name>
</gene>
<reference evidence="2" key="1">
    <citation type="journal article" date="2022" name="bioRxiv">
        <title>Sequencing and chromosome-scale assembly of the giantPleurodeles waltlgenome.</title>
        <authorList>
            <person name="Brown T."/>
            <person name="Elewa A."/>
            <person name="Iarovenko S."/>
            <person name="Subramanian E."/>
            <person name="Araus A.J."/>
            <person name="Petzold A."/>
            <person name="Susuki M."/>
            <person name="Suzuki K.-i.T."/>
            <person name="Hayashi T."/>
            <person name="Toyoda A."/>
            <person name="Oliveira C."/>
            <person name="Osipova E."/>
            <person name="Leigh N.D."/>
            <person name="Simon A."/>
            <person name="Yun M.H."/>
        </authorList>
    </citation>
    <scope>NUCLEOTIDE SEQUENCE</scope>
    <source>
        <strain evidence="2">20211129_DDA</strain>
        <tissue evidence="2">Liver</tissue>
    </source>
</reference>
<proteinExistence type="predicted"/>
<feature type="region of interest" description="Disordered" evidence="1">
    <location>
        <begin position="1"/>
        <end position="63"/>
    </location>
</feature>
<evidence type="ECO:0000256" key="1">
    <source>
        <dbReference type="SAM" id="MobiDB-lite"/>
    </source>
</evidence>
<organism evidence="2 3">
    <name type="scientific">Pleurodeles waltl</name>
    <name type="common">Iberian ribbed newt</name>
    <dbReference type="NCBI Taxonomy" id="8319"/>
    <lineage>
        <taxon>Eukaryota</taxon>
        <taxon>Metazoa</taxon>
        <taxon>Chordata</taxon>
        <taxon>Craniata</taxon>
        <taxon>Vertebrata</taxon>
        <taxon>Euteleostomi</taxon>
        <taxon>Amphibia</taxon>
        <taxon>Batrachia</taxon>
        <taxon>Caudata</taxon>
        <taxon>Salamandroidea</taxon>
        <taxon>Salamandridae</taxon>
        <taxon>Pleurodelinae</taxon>
        <taxon>Pleurodeles</taxon>
    </lineage>
</organism>
<evidence type="ECO:0000313" key="3">
    <source>
        <dbReference type="Proteomes" id="UP001066276"/>
    </source>
</evidence>
<comment type="caution">
    <text evidence="2">The sequence shown here is derived from an EMBL/GenBank/DDBJ whole genome shotgun (WGS) entry which is preliminary data.</text>
</comment>
<accession>A0AAV7VM49</accession>
<name>A0AAV7VM49_PLEWA</name>
<evidence type="ECO:0000313" key="2">
    <source>
        <dbReference type="EMBL" id="KAJ1201781.1"/>
    </source>
</evidence>
<dbReference type="AlphaFoldDB" id="A0AAV7VM49"/>
<keyword evidence="3" id="KW-1185">Reference proteome</keyword>
<sequence>MADRRNDWSGEESQTTGTVKGNGAVRGQTESRRSAERRIRRYASKAGIGSRVESRRSAEQRGTILIRGSRAGYIYHEEGGQPQQLAAFQEERSLAGSRYSASGL</sequence>